<evidence type="ECO:0000259" key="3">
    <source>
        <dbReference type="Pfam" id="PF13243"/>
    </source>
</evidence>
<keyword evidence="5" id="KW-1185">Reference proteome</keyword>
<evidence type="ECO:0000256" key="2">
    <source>
        <dbReference type="ARBA" id="ARBA00022737"/>
    </source>
</evidence>
<dbReference type="EC" id="5.4.99.7" evidence="4"/>
<dbReference type="GO" id="GO:0000250">
    <property type="term" value="F:lanosterol synthase activity"/>
    <property type="evidence" value="ECO:0007669"/>
    <property type="project" value="UniProtKB-EC"/>
</dbReference>
<comment type="caution">
    <text evidence="4">The sequence shown here is derived from an EMBL/GenBank/DDBJ whole genome shotgun (WGS) entry which is preliminary data.</text>
</comment>
<dbReference type="GO" id="GO:0016104">
    <property type="term" value="P:triterpenoid biosynthetic process"/>
    <property type="evidence" value="ECO:0007669"/>
    <property type="project" value="InterPro"/>
</dbReference>
<dbReference type="OrthoDB" id="21502at2759"/>
<dbReference type="PANTHER" id="PTHR11764">
    <property type="entry name" value="TERPENE CYCLASE/MUTASE FAMILY MEMBER"/>
    <property type="match status" value="1"/>
</dbReference>
<comment type="similarity">
    <text evidence="1">Belongs to the terpene cyclase/mutase family.</text>
</comment>
<dbReference type="Proteomes" id="UP001151582">
    <property type="component" value="Unassembled WGS sequence"/>
</dbReference>
<dbReference type="InterPro" id="IPR008930">
    <property type="entry name" value="Terpenoid_cyclase/PrenylTrfase"/>
</dbReference>
<name>A0A9W8B431_9FUNG</name>
<dbReference type="GO" id="GO:0005811">
    <property type="term" value="C:lipid droplet"/>
    <property type="evidence" value="ECO:0007669"/>
    <property type="project" value="InterPro"/>
</dbReference>
<evidence type="ECO:0000313" key="5">
    <source>
        <dbReference type="Proteomes" id="UP001151582"/>
    </source>
</evidence>
<evidence type="ECO:0000256" key="1">
    <source>
        <dbReference type="ARBA" id="ARBA00009755"/>
    </source>
</evidence>
<dbReference type="InterPro" id="IPR032696">
    <property type="entry name" value="SQ_cyclase_C"/>
</dbReference>
<organism evidence="4 5">
    <name type="scientific">Dimargaris verticillata</name>
    <dbReference type="NCBI Taxonomy" id="2761393"/>
    <lineage>
        <taxon>Eukaryota</taxon>
        <taxon>Fungi</taxon>
        <taxon>Fungi incertae sedis</taxon>
        <taxon>Zoopagomycota</taxon>
        <taxon>Kickxellomycotina</taxon>
        <taxon>Dimargaritomycetes</taxon>
        <taxon>Dimargaritales</taxon>
        <taxon>Dimargaritaceae</taxon>
        <taxon>Dimargaris</taxon>
    </lineage>
</organism>
<dbReference type="SUPFAM" id="SSF48239">
    <property type="entry name" value="Terpenoid cyclases/Protein prenyltransferases"/>
    <property type="match status" value="1"/>
</dbReference>
<dbReference type="Pfam" id="PF13243">
    <property type="entry name" value="SQHop_cyclase_C"/>
    <property type="match status" value="1"/>
</dbReference>
<keyword evidence="4" id="KW-0413">Isomerase</keyword>
<reference evidence="4" key="1">
    <citation type="submission" date="2022-07" db="EMBL/GenBank/DDBJ databases">
        <title>Phylogenomic reconstructions and comparative analyses of Kickxellomycotina fungi.</title>
        <authorList>
            <person name="Reynolds N.K."/>
            <person name="Stajich J.E."/>
            <person name="Barry K."/>
            <person name="Grigoriev I.V."/>
            <person name="Crous P."/>
            <person name="Smith M.E."/>
        </authorList>
    </citation>
    <scope>NUCLEOTIDE SEQUENCE</scope>
    <source>
        <strain evidence="4">RSA 567</strain>
    </source>
</reference>
<dbReference type="EMBL" id="JANBQB010000707">
    <property type="protein sequence ID" value="KAJ1974085.1"/>
    <property type="molecule type" value="Genomic_DNA"/>
</dbReference>
<dbReference type="Gene3D" id="1.50.10.20">
    <property type="match status" value="1"/>
</dbReference>
<dbReference type="AlphaFoldDB" id="A0A9W8B431"/>
<keyword evidence="2" id="KW-0677">Repeat</keyword>
<proteinExistence type="inferred from homology"/>
<evidence type="ECO:0000313" key="4">
    <source>
        <dbReference type="EMBL" id="KAJ1974085.1"/>
    </source>
</evidence>
<dbReference type="GO" id="GO:0006696">
    <property type="term" value="P:ergosterol biosynthetic process"/>
    <property type="evidence" value="ECO:0007669"/>
    <property type="project" value="TreeGrafter"/>
</dbReference>
<protein>
    <submittedName>
        <fullName evidence="4">Lanosterol synthase (Oxidosqualene--lanosterol cyclase)</fullName>
        <ecNumber evidence="4">5.4.99.7</ecNumber>
    </submittedName>
</protein>
<feature type="non-terminal residue" evidence="4">
    <location>
        <position position="83"/>
    </location>
</feature>
<accession>A0A9W8B431</accession>
<sequence>QSEVVQTAWAVLGLLAADFPDRLVIERGIKLIMSRQQPNGEWLQESIEGVFSRNCMIAYPNFKFIFTVWALGKFAKVYGNPQL</sequence>
<dbReference type="InterPro" id="IPR018333">
    <property type="entry name" value="Squalene_cyclase"/>
</dbReference>
<dbReference type="PANTHER" id="PTHR11764:SF20">
    <property type="entry name" value="LANOSTEROL SYNTHASE"/>
    <property type="match status" value="1"/>
</dbReference>
<feature type="domain" description="Squalene cyclase C-terminal" evidence="3">
    <location>
        <begin position="2"/>
        <end position="75"/>
    </location>
</feature>
<gene>
    <name evidence="4" type="primary">ERG7_1</name>
    <name evidence="4" type="ORF">H4R34_004851</name>
</gene>